<dbReference type="AlphaFoldDB" id="A0A8X6XYD8"/>
<dbReference type="EMBL" id="BMAV01013558">
    <property type="protein sequence ID" value="GFY61318.1"/>
    <property type="molecule type" value="Genomic_DNA"/>
</dbReference>
<organism evidence="1 2">
    <name type="scientific">Trichonephila inaurata madagascariensis</name>
    <dbReference type="NCBI Taxonomy" id="2747483"/>
    <lineage>
        <taxon>Eukaryota</taxon>
        <taxon>Metazoa</taxon>
        <taxon>Ecdysozoa</taxon>
        <taxon>Arthropoda</taxon>
        <taxon>Chelicerata</taxon>
        <taxon>Arachnida</taxon>
        <taxon>Araneae</taxon>
        <taxon>Araneomorphae</taxon>
        <taxon>Entelegynae</taxon>
        <taxon>Araneoidea</taxon>
        <taxon>Nephilidae</taxon>
        <taxon>Trichonephila</taxon>
        <taxon>Trichonephila inaurata</taxon>
    </lineage>
</organism>
<evidence type="ECO:0000313" key="2">
    <source>
        <dbReference type="Proteomes" id="UP000886998"/>
    </source>
</evidence>
<proteinExistence type="predicted"/>
<dbReference type="OrthoDB" id="8060926at2759"/>
<keyword evidence="2" id="KW-1185">Reference proteome</keyword>
<gene>
    <name evidence="1" type="ORF">TNIN_438811</name>
</gene>
<comment type="caution">
    <text evidence="1">The sequence shown here is derived from an EMBL/GenBank/DDBJ whole genome shotgun (WGS) entry which is preliminary data.</text>
</comment>
<sequence>MSLKSLTSIRKIIDIIHRYGYCISYPDVEELETEVTYTSVQNSKTKNDKDTLYDTVGIIYQNVDLHTPNESQLVNLFSVNNEETVISKKRRRRTFEAITVYMQEEQVAKRKKNYIYLSAHNETMKQSKKICEEGKQSSIQVTYDLAIAKVALQIQATKKPDFDNL</sequence>
<protein>
    <submittedName>
        <fullName evidence="1">Uncharacterized protein</fullName>
    </submittedName>
</protein>
<accession>A0A8X6XYD8</accession>
<reference evidence="1" key="1">
    <citation type="submission" date="2020-08" db="EMBL/GenBank/DDBJ databases">
        <title>Multicomponent nature underlies the extraordinary mechanical properties of spider dragline silk.</title>
        <authorList>
            <person name="Kono N."/>
            <person name="Nakamura H."/>
            <person name="Mori M."/>
            <person name="Yoshida Y."/>
            <person name="Ohtoshi R."/>
            <person name="Malay A.D."/>
            <person name="Moran D.A.P."/>
            <person name="Tomita M."/>
            <person name="Numata K."/>
            <person name="Arakawa K."/>
        </authorList>
    </citation>
    <scope>NUCLEOTIDE SEQUENCE</scope>
</reference>
<evidence type="ECO:0000313" key="1">
    <source>
        <dbReference type="EMBL" id="GFY61318.1"/>
    </source>
</evidence>
<name>A0A8X6XYD8_9ARAC</name>
<dbReference type="Proteomes" id="UP000886998">
    <property type="component" value="Unassembled WGS sequence"/>
</dbReference>